<dbReference type="FunFam" id="3.90.1410.10:FF:000012">
    <property type="entry name" value="Protein SET DOMAIN GROUP 40"/>
    <property type="match status" value="1"/>
</dbReference>
<dbReference type="InterPro" id="IPR015353">
    <property type="entry name" value="Rubisco_LSMT_subst-bd"/>
</dbReference>
<dbReference type="InterPro" id="IPR050600">
    <property type="entry name" value="SETD3_SETD6_MTase"/>
</dbReference>
<keyword evidence="2" id="KW-0808">Transferase</keyword>
<dbReference type="PROSITE" id="PS50280">
    <property type="entry name" value="SET"/>
    <property type="match status" value="1"/>
</dbReference>
<keyword evidence="3" id="KW-0949">S-adenosyl-L-methionine</keyword>
<dbReference type="InterPro" id="IPR036464">
    <property type="entry name" value="Rubisco_LSMT_subst-bd_sf"/>
</dbReference>
<dbReference type="SUPFAM" id="SSF82199">
    <property type="entry name" value="SET domain"/>
    <property type="match status" value="1"/>
</dbReference>
<proteinExistence type="predicted"/>
<evidence type="ECO:0000259" key="4">
    <source>
        <dbReference type="PROSITE" id="PS50280"/>
    </source>
</evidence>
<name>A0A4U5PSJ7_POPAL</name>
<dbReference type="GO" id="GO:0016279">
    <property type="term" value="F:protein-lysine N-methyltransferase activity"/>
    <property type="evidence" value="ECO:0007669"/>
    <property type="project" value="TreeGrafter"/>
</dbReference>
<evidence type="ECO:0000256" key="1">
    <source>
        <dbReference type="ARBA" id="ARBA00022603"/>
    </source>
</evidence>
<dbReference type="Gene3D" id="3.90.1420.10">
    <property type="entry name" value="Rubisco LSMT, substrate-binding domain"/>
    <property type="match status" value="1"/>
</dbReference>
<dbReference type="PANTHER" id="PTHR13271:SF91">
    <property type="entry name" value="PROTEIN SET DOMAIN GROUP 40"/>
    <property type="match status" value="1"/>
</dbReference>
<organism evidence="5">
    <name type="scientific">Populus alba</name>
    <name type="common">White poplar</name>
    <dbReference type="NCBI Taxonomy" id="43335"/>
    <lineage>
        <taxon>Eukaryota</taxon>
        <taxon>Viridiplantae</taxon>
        <taxon>Streptophyta</taxon>
        <taxon>Embryophyta</taxon>
        <taxon>Tracheophyta</taxon>
        <taxon>Spermatophyta</taxon>
        <taxon>Magnoliopsida</taxon>
        <taxon>eudicotyledons</taxon>
        <taxon>Gunneridae</taxon>
        <taxon>Pentapetalae</taxon>
        <taxon>rosids</taxon>
        <taxon>fabids</taxon>
        <taxon>Malpighiales</taxon>
        <taxon>Salicaceae</taxon>
        <taxon>Saliceae</taxon>
        <taxon>Populus</taxon>
    </lineage>
</organism>
<dbReference type="AlphaFoldDB" id="A0A4U5PSJ7"/>
<dbReference type="Pfam" id="PF00856">
    <property type="entry name" value="SET"/>
    <property type="match status" value="1"/>
</dbReference>
<dbReference type="GO" id="GO:0032259">
    <property type="term" value="P:methylation"/>
    <property type="evidence" value="ECO:0007669"/>
    <property type="project" value="UniProtKB-KW"/>
</dbReference>
<protein>
    <recommendedName>
        <fullName evidence="4">SET domain-containing protein</fullName>
    </recommendedName>
</protein>
<feature type="domain" description="SET" evidence="4">
    <location>
        <begin position="69"/>
        <end position="327"/>
    </location>
</feature>
<dbReference type="InterPro" id="IPR001214">
    <property type="entry name" value="SET_dom"/>
</dbReference>
<dbReference type="CDD" id="cd10527">
    <property type="entry name" value="SET_LSMT"/>
    <property type="match status" value="1"/>
</dbReference>
<keyword evidence="1" id="KW-0489">Methyltransferase</keyword>
<dbReference type="STRING" id="43335.A0A4U5PSJ7"/>
<evidence type="ECO:0000256" key="3">
    <source>
        <dbReference type="ARBA" id="ARBA00022691"/>
    </source>
</evidence>
<evidence type="ECO:0000313" key="5">
    <source>
        <dbReference type="EMBL" id="TKS00034.1"/>
    </source>
</evidence>
<dbReference type="Pfam" id="PF09273">
    <property type="entry name" value="Rubis-subs-bind"/>
    <property type="match status" value="1"/>
</dbReference>
<dbReference type="InterPro" id="IPR046341">
    <property type="entry name" value="SET_dom_sf"/>
</dbReference>
<evidence type="ECO:0000256" key="2">
    <source>
        <dbReference type="ARBA" id="ARBA00022679"/>
    </source>
</evidence>
<reference evidence="5" key="1">
    <citation type="submission" date="2018-10" db="EMBL/GenBank/DDBJ databases">
        <title>Population genomic analysis revealed the cold adaptation of white poplar.</title>
        <authorList>
            <person name="Liu Y.-J."/>
        </authorList>
    </citation>
    <scope>NUCLEOTIDE SEQUENCE [LARGE SCALE GENOMIC DNA]</scope>
    <source>
        <strain evidence="5">PAL-ZL1</strain>
    </source>
</reference>
<accession>A0A4U5PSJ7</accession>
<dbReference type="SUPFAM" id="SSF81822">
    <property type="entry name" value="RuBisCo LSMT C-terminal, substrate-binding domain"/>
    <property type="match status" value="1"/>
</dbReference>
<gene>
    <name evidence="5" type="ORF">D5086_0000188420</name>
</gene>
<dbReference type="PANTHER" id="PTHR13271">
    <property type="entry name" value="UNCHARACTERIZED PUTATIVE METHYLTRANSFERASE"/>
    <property type="match status" value="1"/>
</dbReference>
<comment type="caution">
    <text evidence="5">The sequence shown here is derived from an EMBL/GenBank/DDBJ whole genome shotgun (WGS) entry which is preliminary data.</text>
</comment>
<dbReference type="Gene3D" id="3.90.1410.10">
    <property type="entry name" value="set domain protein methyltransferase, domain 1"/>
    <property type="match status" value="1"/>
</dbReference>
<dbReference type="EMBL" id="RCHU01000619">
    <property type="protein sequence ID" value="TKS00034.1"/>
    <property type="molecule type" value="Genomic_DNA"/>
</dbReference>
<sequence length="538" mass="60164">MIYSNLNSRIWASFAVLQRSSGQTKKEMEDAGQDEGFERFLKWAANLGISDCTTNLSLHPQSPTSCLGHSLTVSHFPDAGGRGLAAVRDIKKGELVLRVPKSVLITRDSLLKDDKLCSFVNNNIYSSLSPTQILAVCLLYEMGKGKSSWWYPYLMHLPRSYDVLASFSEFEMQALQVDDAIWTAEKAVSKAKSEWKEANSLMDALKLKPQLLTFRAWIWASATISSRALHIPWDEAGCLCPVGDLFNYAAPGEESNDLENVVHLMNASSLEDTSLSNGETTDDFIGDQPDTGLERLTDGGFDENMAAYCFYARKNYKKGSQVLLGYGTYTNLELLEHYGFLLNENPNDKVFIPLEPSMYSFISWPKVSMYIHQDGKPSFALLSALRLWATPPNQRRSISHLVYSGSRLSVYNEISVLKWISKNCAMILSNLPTVIEEDSLLLSTINKIENLDKPTELGKLLCASGGEARAFVEASDLQKGKNGSELLFSGKTKRAIERWKLAVQWRISYKKTLIDCISYCSVTINSLSSQNFLAMRTK</sequence>